<dbReference type="RefSeq" id="WP_121680111.1">
    <property type="nucleotide sequence ID" value="NZ_RCVZ01000004.1"/>
</dbReference>
<evidence type="ECO:0000256" key="7">
    <source>
        <dbReference type="SAM" id="Phobius"/>
    </source>
</evidence>
<feature type="domain" description="YetF C-terminal" evidence="8">
    <location>
        <begin position="82"/>
        <end position="211"/>
    </location>
</feature>
<evidence type="ECO:0000313" key="10">
    <source>
        <dbReference type="Proteomes" id="UP000276770"/>
    </source>
</evidence>
<dbReference type="AlphaFoldDB" id="A0A3L7JZE8"/>
<name>A0A3L7JZE8_9BACI</name>
<dbReference type="InterPro" id="IPR007353">
    <property type="entry name" value="DUF421"/>
</dbReference>
<accession>A0A3L7JZE8</accession>
<dbReference type="Gene3D" id="3.30.240.20">
    <property type="entry name" value="bsu07140 like domains"/>
    <property type="match status" value="2"/>
</dbReference>
<feature type="transmembrane region" description="Helical" evidence="7">
    <location>
        <begin position="7"/>
        <end position="26"/>
    </location>
</feature>
<organism evidence="9 10">
    <name type="scientific">Falsibacillus albus</name>
    <dbReference type="NCBI Taxonomy" id="2478915"/>
    <lineage>
        <taxon>Bacteria</taxon>
        <taxon>Bacillati</taxon>
        <taxon>Bacillota</taxon>
        <taxon>Bacilli</taxon>
        <taxon>Bacillales</taxon>
        <taxon>Bacillaceae</taxon>
        <taxon>Falsibacillus</taxon>
    </lineage>
</organism>
<comment type="similarity">
    <text evidence="2">Belongs to the UPF0702 family.</text>
</comment>
<comment type="subcellular location">
    <subcellularLocation>
        <location evidence="1">Cell membrane</location>
        <topology evidence="1">Multi-pass membrane protein</topology>
    </subcellularLocation>
</comment>
<dbReference type="PANTHER" id="PTHR34582:SF7">
    <property type="entry name" value="UPF0702 TRANSMEMBRANE PROTEIN YDFS"/>
    <property type="match status" value="1"/>
</dbReference>
<dbReference type="Proteomes" id="UP000276770">
    <property type="component" value="Unassembled WGS sequence"/>
</dbReference>
<protein>
    <submittedName>
        <fullName evidence="9">DUF421 domain-containing protein</fullName>
    </submittedName>
</protein>
<keyword evidence="4 7" id="KW-0812">Transmembrane</keyword>
<comment type="caution">
    <text evidence="9">The sequence shown here is derived from an EMBL/GenBank/DDBJ whole genome shotgun (WGS) entry which is preliminary data.</text>
</comment>
<keyword evidence="6 7" id="KW-0472">Membrane</keyword>
<evidence type="ECO:0000256" key="1">
    <source>
        <dbReference type="ARBA" id="ARBA00004651"/>
    </source>
</evidence>
<gene>
    <name evidence="9" type="ORF">D9X91_08205</name>
</gene>
<evidence type="ECO:0000256" key="2">
    <source>
        <dbReference type="ARBA" id="ARBA00006448"/>
    </source>
</evidence>
<keyword evidence="10" id="KW-1185">Reference proteome</keyword>
<evidence type="ECO:0000256" key="5">
    <source>
        <dbReference type="ARBA" id="ARBA00022989"/>
    </source>
</evidence>
<keyword evidence="3" id="KW-1003">Cell membrane</keyword>
<dbReference type="GO" id="GO:0005886">
    <property type="term" value="C:plasma membrane"/>
    <property type="evidence" value="ECO:0007669"/>
    <property type="project" value="UniProtKB-SubCell"/>
</dbReference>
<keyword evidence="5 7" id="KW-1133">Transmembrane helix</keyword>
<feature type="transmembrane region" description="Helical" evidence="7">
    <location>
        <begin position="59"/>
        <end position="81"/>
    </location>
</feature>
<dbReference type="EMBL" id="RCVZ01000004">
    <property type="protein sequence ID" value="RLQ96258.1"/>
    <property type="molecule type" value="Genomic_DNA"/>
</dbReference>
<dbReference type="Pfam" id="PF04239">
    <property type="entry name" value="DUF421"/>
    <property type="match status" value="1"/>
</dbReference>
<reference evidence="9 10" key="1">
    <citation type="submission" date="2018-10" db="EMBL/GenBank/DDBJ databases">
        <title>Falsibacillus sp. genome draft.</title>
        <authorList>
            <person name="Shi S."/>
        </authorList>
    </citation>
    <scope>NUCLEOTIDE SEQUENCE [LARGE SCALE GENOMIC DNA]</scope>
    <source>
        <strain evidence="9 10">GY 10110</strain>
    </source>
</reference>
<evidence type="ECO:0000256" key="3">
    <source>
        <dbReference type="ARBA" id="ARBA00022475"/>
    </source>
</evidence>
<sequence>MHDIFESIIRTILSYIMLLLFTYFMGKQLNSHKNYFNFAFSITLGSFVANMSFEYNLNYLSLTLSFLTLILIYFILLLTSFHSRNLRKYFSGRPTVIIEKGKLLDHNMKKLKYSLDNLNQHLREQSIFDIDQVEYAVLEVSGNLSVLKKDIYQTVVKKDMSIPPKTDKALPVEVIMEGKIIKENLRTPYTKEWIEHQCRSRNLLIQDVYYAVIGTQGQLFFDVYNDRLKSPFDVE</sequence>
<evidence type="ECO:0000259" key="8">
    <source>
        <dbReference type="Pfam" id="PF04239"/>
    </source>
</evidence>
<proteinExistence type="inferred from homology"/>
<dbReference type="PANTHER" id="PTHR34582">
    <property type="entry name" value="UPF0702 TRANSMEMBRANE PROTEIN YCAP"/>
    <property type="match status" value="1"/>
</dbReference>
<dbReference type="OrthoDB" id="9778331at2"/>
<dbReference type="InterPro" id="IPR023090">
    <property type="entry name" value="UPF0702_alpha/beta_dom_sf"/>
</dbReference>
<evidence type="ECO:0000256" key="4">
    <source>
        <dbReference type="ARBA" id="ARBA00022692"/>
    </source>
</evidence>
<evidence type="ECO:0000313" key="9">
    <source>
        <dbReference type="EMBL" id="RLQ96258.1"/>
    </source>
</evidence>
<evidence type="ECO:0000256" key="6">
    <source>
        <dbReference type="ARBA" id="ARBA00023136"/>
    </source>
</evidence>